<dbReference type="Proteomes" id="UP000309937">
    <property type="component" value="Unassembled WGS sequence"/>
</dbReference>
<proteinExistence type="predicted"/>
<evidence type="ECO:0000313" key="1">
    <source>
        <dbReference type="EMBL" id="TJQ10991.1"/>
    </source>
</evidence>
<name>A0A0L7AGC5_ECOLX</name>
<accession>A0A0L7AGC5</accession>
<dbReference type="EMBL" id="RRGJ01000031">
    <property type="protein sequence ID" value="TJQ10991.1"/>
    <property type="molecule type" value="Genomic_DNA"/>
</dbReference>
<comment type="caution">
    <text evidence="1">The sequence shown here is derived from an EMBL/GenBank/DDBJ whole genome shotgun (WGS) entry which is preliminary data.</text>
</comment>
<dbReference type="AlphaFoldDB" id="A0A0L7AGC5"/>
<protein>
    <submittedName>
        <fullName evidence="1">Uncharacterized protein</fullName>
    </submittedName>
</protein>
<evidence type="ECO:0000313" key="2">
    <source>
        <dbReference type="Proteomes" id="UP000309937"/>
    </source>
</evidence>
<gene>
    <name evidence="1" type="ORF">C9Z68_19045</name>
</gene>
<reference evidence="1 2" key="1">
    <citation type="submission" date="2018-12" db="EMBL/GenBank/DDBJ databases">
        <title>Food and Water Safety Consortium.</title>
        <authorList>
            <person name="Tyson S."/>
            <person name="Peterson C.-L."/>
            <person name="Olson A."/>
            <person name="Tyler S."/>
            <person name="Cabral J."/>
            <person name="Lynch T."/>
            <person name="Knox N."/>
            <person name="Van Domselaar G."/>
            <person name="Graham M."/>
        </authorList>
    </citation>
    <scope>NUCLEOTIDE SEQUENCE [LARGE SCALE GENOMIC DNA]</scope>
    <source>
        <strain evidence="1 2">FWSEC0118</strain>
    </source>
</reference>
<sequence length="316" mass="36757">MHTILKSILRLVKIAVLMFISFHGYCNDEVIAQYVSEQKLNSMTLEDNILELSHYTDGVEEKLPNRNMFDVDVRLTVKQIDSRVLAKISFTNLGGSENFIHRRLLPISSHTSEPYFFSPLCEDSFLISTSGFYLKFRPSATNICDFVEDDANDELYFGMGDNCDIKSEWVKLSSGETKVFTVNLNEAYSFLPGSHWYTFKSLTYRIVNNKWFFQRSVNKSLFTIIDFHYPSCQGGTPYIQNINDMCEYGALMKKEQNMSNFMFDFFPAGGENRNYVDITSNKIRLKIDGSKVKTYDEIKVKLLKHRYGAQWEEYKY</sequence>
<dbReference type="RefSeq" id="WP_000556928.1">
    <property type="nucleotide sequence ID" value="NZ_CP169399.1"/>
</dbReference>
<organism evidence="1 2">
    <name type="scientific">Escherichia coli</name>
    <dbReference type="NCBI Taxonomy" id="562"/>
    <lineage>
        <taxon>Bacteria</taxon>
        <taxon>Pseudomonadati</taxon>
        <taxon>Pseudomonadota</taxon>
        <taxon>Gammaproteobacteria</taxon>
        <taxon>Enterobacterales</taxon>
        <taxon>Enterobacteriaceae</taxon>
        <taxon>Escherichia</taxon>
    </lineage>
</organism>